<reference evidence="2 3" key="1">
    <citation type="submission" date="2020-10" db="EMBL/GenBank/DDBJ databases">
        <title>Ca. Dormibacterota MAGs.</title>
        <authorList>
            <person name="Montgomery K."/>
        </authorList>
    </citation>
    <scope>NUCLEOTIDE SEQUENCE [LARGE SCALE GENOMIC DNA]</scope>
    <source>
        <strain evidence="2">SC8811_S16_3</strain>
    </source>
</reference>
<organism evidence="2 3">
    <name type="scientific">Candidatus Dormiibacter inghamiae</name>
    <dbReference type="NCBI Taxonomy" id="3127013"/>
    <lineage>
        <taxon>Bacteria</taxon>
        <taxon>Bacillati</taxon>
        <taxon>Candidatus Dormiibacterota</taxon>
        <taxon>Candidatus Dormibacteria</taxon>
        <taxon>Candidatus Dormibacterales</taxon>
        <taxon>Candidatus Dormibacteraceae</taxon>
        <taxon>Candidatus Dormiibacter</taxon>
    </lineage>
</organism>
<dbReference type="PANTHER" id="PTHR48079:SF6">
    <property type="entry name" value="NAD(P)-BINDING DOMAIN-CONTAINING PROTEIN-RELATED"/>
    <property type="match status" value="1"/>
</dbReference>
<dbReference type="GO" id="GO:0005737">
    <property type="term" value="C:cytoplasm"/>
    <property type="evidence" value="ECO:0007669"/>
    <property type="project" value="TreeGrafter"/>
</dbReference>
<dbReference type="GO" id="GO:0004029">
    <property type="term" value="F:aldehyde dehydrogenase (NAD+) activity"/>
    <property type="evidence" value="ECO:0007669"/>
    <property type="project" value="TreeGrafter"/>
</dbReference>
<dbReference type="InterPro" id="IPR001509">
    <property type="entry name" value="Epimerase_deHydtase"/>
</dbReference>
<evidence type="ECO:0000259" key="1">
    <source>
        <dbReference type="Pfam" id="PF01370"/>
    </source>
</evidence>
<proteinExistence type="predicted"/>
<sequence length="321" mass="34566">MRVLIAGGSGVLGRSLVVQLRRAGHEVTCLGRSPVRLLAARDLGAQVVACDALDQLELTQAVQKARPEVIVNKLTAIPATLSPRRRSEQFAATDRLRTLGGRNLVAAGRAAGARRLVAQSVAFMYQPVGGWIKAEEAPLWLDAPSEMRRSVAAIAELEETVLTARDLKPVVLRYGYLYGPGTMLAADGSMAAAVRRGRLPIVGKGDGHWSFIHIEDAAAATVSAMGERAGGVYNVVDDEPAAVRDWLPVLADALGARRPSSMPAMLVRWLAGPYAVSVMTEQRGASNDKICAELEWEPQWKSWREGFLTGLDQCLLQSQHG</sequence>
<evidence type="ECO:0000313" key="2">
    <source>
        <dbReference type="EMBL" id="MBJ7603103.1"/>
    </source>
</evidence>
<comment type="caution">
    <text evidence="2">The sequence shown here is derived from an EMBL/GenBank/DDBJ whole genome shotgun (WGS) entry which is preliminary data.</text>
</comment>
<dbReference type="InterPro" id="IPR051783">
    <property type="entry name" value="NAD(P)-dependent_oxidoreduct"/>
</dbReference>
<evidence type="ECO:0000313" key="3">
    <source>
        <dbReference type="Proteomes" id="UP000620075"/>
    </source>
</evidence>
<dbReference type="EMBL" id="JAEKNQ010000031">
    <property type="protein sequence ID" value="MBJ7603103.1"/>
    <property type="molecule type" value="Genomic_DNA"/>
</dbReference>
<dbReference type="AlphaFoldDB" id="A0A934KHT8"/>
<gene>
    <name evidence="2" type="ORF">JF888_07945</name>
</gene>
<dbReference type="SUPFAM" id="SSF51735">
    <property type="entry name" value="NAD(P)-binding Rossmann-fold domains"/>
    <property type="match status" value="1"/>
</dbReference>
<protein>
    <submittedName>
        <fullName evidence="2">NAD(P)-dependent oxidoreductase</fullName>
    </submittedName>
</protein>
<dbReference type="InterPro" id="IPR036291">
    <property type="entry name" value="NAD(P)-bd_dom_sf"/>
</dbReference>
<name>A0A934KHT8_9BACT</name>
<feature type="domain" description="NAD-dependent epimerase/dehydratase" evidence="1">
    <location>
        <begin position="3"/>
        <end position="235"/>
    </location>
</feature>
<dbReference type="PANTHER" id="PTHR48079">
    <property type="entry name" value="PROTEIN YEEZ"/>
    <property type="match status" value="1"/>
</dbReference>
<dbReference type="Pfam" id="PF01370">
    <property type="entry name" value="Epimerase"/>
    <property type="match status" value="1"/>
</dbReference>
<accession>A0A934KHT8</accession>
<dbReference type="Gene3D" id="3.40.50.720">
    <property type="entry name" value="NAD(P)-binding Rossmann-like Domain"/>
    <property type="match status" value="1"/>
</dbReference>
<dbReference type="Proteomes" id="UP000620075">
    <property type="component" value="Unassembled WGS sequence"/>
</dbReference>